<dbReference type="GO" id="GO:0000922">
    <property type="term" value="C:spindle pole"/>
    <property type="evidence" value="ECO:0007669"/>
    <property type="project" value="InterPro"/>
</dbReference>
<evidence type="ECO:0000313" key="3">
    <source>
        <dbReference type="EMBL" id="JAC75356.1"/>
    </source>
</evidence>
<proteinExistence type="predicted"/>
<dbReference type="EMBL" id="GBEZ01021537">
    <property type="protein sequence ID" value="JAC65218.1"/>
    <property type="molecule type" value="Transcribed_RNA"/>
</dbReference>
<dbReference type="EMBL" id="GBEZ01010306">
    <property type="protein sequence ID" value="JAC75356.1"/>
    <property type="molecule type" value="Transcribed_RNA"/>
</dbReference>
<feature type="domain" description="DUF5745" evidence="1">
    <location>
        <begin position="71"/>
        <end position="123"/>
    </location>
</feature>
<evidence type="ECO:0000313" key="2">
    <source>
        <dbReference type="EMBL" id="JAC65218.1"/>
    </source>
</evidence>
<gene>
    <name evidence="2" type="ORF">TSPGSL018_16523</name>
    <name evidence="3" type="ORF">TSPGSL018_23336</name>
</gene>
<name>A0A061RXQ2_9CHLO</name>
<reference evidence="3" key="1">
    <citation type="submission" date="2014-05" db="EMBL/GenBank/DDBJ databases">
        <title>The transcriptome of the halophilic microalga Tetraselmis sp. GSL018 isolated from the Great Salt Lake, Utah.</title>
        <authorList>
            <person name="Jinkerson R.E."/>
            <person name="D'Adamo S."/>
            <person name="Posewitz M.C."/>
        </authorList>
    </citation>
    <scope>NUCLEOTIDE SEQUENCE</scope>
    <source>
        <strain evidence="3">GSL018</strain>
    </source>
</reference>
<dbReference type="PANTHER" id="PTHR22545">
    <property type="entry name" value="CENTROSOMAL PROTEIN OF 95 KDA"/>
    <property type="match status" value="1"/>
</dbReference>
<accession>A0A061RXQ2</accession>
<dbReference type="InterPro" id="IPR044039">
    <property type="entry name" value="DUF5745"/>
</dbReference>
<dbReference type="AlphaFoldDB" id="A0A061RXQ2"/>
<protein>
    <recommendedName>
        <fullName evidence="1">DUF5745 domain-containing protein</fullName>
    </recommendedName>
</protein>
<dbReference type="PANTHER" id="PTHR22545:SF0">
    <property type="entry name" value="CENTROSOMAL PROTEIN OF 95 KDA"/>
    <property type="match status" value="1"/>
</dbReference>
<organism evidence="3">
    <name type="scientific">Tetraselmis sp. GSL018</name>
    <dbReference type="NCBI Taxonomy" id="582737"/>
    <lineage>
        <taxon>Eukaryota</taxon>
        <taxon>Viridiplantae</taxon>
        <taxon>Chlorophyta</taxon>
        <taxon>core chlorophytes</taxon>
        <taxon>Chlorodendrophyceae</taxon>
        <taxon>Chlorodendrales</taxon>
        <taxon>Chlorodendraceae</taxon>
        <taxon>Tetraselmis</taxon>
    </lineage>
</organism>
<dbReference type="Pfam" id="PF19016">
    <property type="entry name" value="DUF5745"/>
    <property type="match status" value="1"/>
</dbReference>
<sequence>MSESADDKDRYSQAKENGVADVLNMCNRMLDAAGLVAHVETEEDMRIICAQTSVFVAACEAVTGQPLKGINRHPSTVEDRAENMSVVIQRIAALLNTDLNHLSGARIACGDLKDIFNLVEILVAKWFRRCENNGK</sequence>
<evidence type="ECO:0000259" key="1">
    <source>
        <dbReference type="Pfam" id="PF19016"/>
    </source>
</evidence>
<dbReference type="InterPro" id="IPR026619">
    <property type="entry name" value="CEP95"/>
</dbReference>